<comment type="pathway">
    <text evidence="3">Protein modification; protein ubiquitination.</text>
</comment>
<evidence type="ECO:0000313" key="10">
    <source>
        <dbReference type="EMBL" id="EST43697.1"/>
    </source>
</evidence>
<protein>
    <recommendedName>
        <fullName evidence="8">Ubiquitin-like 1-activating enzyme E1A</fullName>
    </recommendedName>
</protein>
<dbReference type="Gene3D" id="3.40.50.12550">
    <property type="entry name" value="Ubiquitin-activating enzyme E1, inactive adenylation domain, subdomain 2"/>
    <property type="match status" value="1"/>
</dbReference>
<reference evidence="11" key="2">
    <citation type="submission" date="2020-12" db="EMBL/GenBank/DDBJ databases">
        <title>New Spironucleus salmonicida genome in near-complete chromosomes.</title>
        <authorList>
            <person name="Xu F."/>
            <person name="Kurt Z."/>
            <person name="Jimenez-Gonzalez A."/>
            <person name="Astvaldsson A."/>
            <person name="Andersson J.O."/>
            <person name="Svard S.G."/>
        </authorList>
    </citation>
    <scope>NUCLEOTIDE SEQUENCE</scope>
    <source>
        <strain evidence="11">ATCC 50377</strain>
    </source>
</reference>
<dbReference type="GO" id="GO:0008641">
    <property type="term" value="F:ubiquitin-like modifier activating enzyme activity"/>
    <property type="evidence" value="ECO:0007669"/>
    <property type="project" value="InterPro"/>
</dbReference>
<feature type="domain" description="Ubiquitin-activating enzyme E1 C-terminal" evidence="9">
    <location>
        <begin position="890"/>
        <end position="1011"/>
    </location>
</feature>
<name>V6LGR4_9EUKA</name>
<dbReference type="Gene3D" id="2.40.30.180">
    <property type="entry name" value="Ubiquitin-activating enzyme E1, FCCH domain"/>
    <property type="match status" value="1"/>
</dbReference>
<dbReference type="Pfam" id="PF00899">
    <property type="entry name" value="ThiF"/>
    <property type="match status" value="2"/>
</dbReference>
<dbReference type="EMBL" id="AUWU02000001">
    <property type="protein sequence ID" value="KAH0577683.1"/>
    <property type="molecule type" value="Genomic_DNA"/>
</dbReference>
<dbReference type="VEuPathDB" id="GiardiaDB:SS50377_21037"/>
<sequence>MSEVSRDYSRTEYVFGKEALTRMQNATFLILGCSGTGAEVGKNILLTGCSVALYDPSLITSLDLASHPFLTTQSIGQRKDEFTANALSPLNTQKQSFSIDLVDLKQLLQYSAIIYTESINFTVAEVSTFCHDNQIPFIISQTKGLCGRVFCDFGEKFTILDTDGELVQDLTVSSVMVDKVLDDIIISFEMAEVPPYVDDILILVKDVHFSLIQDEKVNEQLSLDLMQMFNNQQYKIKILGPKAFKLQVPNDNNLMIFLSKLLDDNFQINYVRGGYTLLIKEPKVISFKPYQQCKVEPVYCDEMIDFAKFDHRAILHQLFIFIDENEQLLPTDPWNTKQVCNFVQKLNQICVETEQSRRLCHIFAGQNMAQIASVSSIIAAWGAQEALKAVSGKFTPLQQFFYFDAFELIKEFPEDAQLRNNRYDGQIAAFGIKKQQMIQNQSVFLVGAGALGCELIKLFALSGACTEENTMLTITDLDSIENSNLSRQFLFREKDSGKMKSSVAAEKAQEMNPGINIEALTARVGSSNPLSSDFWNSQTIICNALDNTETRRFVDGKCVEYNKPLLESGTLGQKSNTQIVVPRLTQIYSATVDQQTSEAPACTIHNFPNNITHCIVYVMSEFNGLFMKAQEDLQLLFNSKNSDQMTEFAENIFKEQSSMKKRIQQILTFTQLEMNSQDKCIKFAFSLFRKYFFEGPETLLQQFPIDSKNKDGSAFWLAEKRPPKCINFDIKNKFHIQFIQGLLLILSQIYKFQIDQTMLIQQIELYFKQINSNIANADQFATQSSQIDDLKSIADLQVFLQNQIKHRPKNLQIPVTYEKDDPSNGHVEFVSGFANLRAESYSIPTVSNHEIRRVSGNIIPAMITSTAAICGHIGIEYFKLCFKFDKLEDYKQIFMNFALPLLQIAENECCTKMDIGNGKFLTVWDQMIMEGDPTIQQVLDFVQNKHQVKIDSITVGPRALFMGFMDKPEKKLMKIREVIRAGNKEGNIIDANVEIILEVMPEDDEIVLPNLKLQALAL</sequence>
<evidence type="ECO:0000313" key="11">
    <source>
        <dbReference type="EMBL" id="KAH0577683.1"/>
    </source>
</evidence>
<keyword evidence="7" id="KW-0539">Nucleus</keyword>
<dbReference type="InterPro" id="IPR045886">
    <property type="entry name" value="ThiF/MoeB/HesA"/>
</dbReference>
<dbReference type="InterPro" id="IPR035985">
    <property type="entry name" value="Ubiquitin-activating_enz"/>
</dbReference>
<dbReference type="GO" id="GO:0016779">
    <property type="term" value="F:nucleotidyltransferase activity"/>
    <property type="evidence" value="ECO:0007669"/>
    <property type="project" value="TreeGrafter"/>
</dbReference>
<dbReference type="GO" id="GO:0005737">
    <property type="term" value="C:cytoplasm"/>
    <property type="evidence" value="ECO:0007669"/>
    <property type="project" value="TreeGrafter"/>
</dbReference>
<dbReference type="Gene3D" id="3.10.290.60">
    <property type="entry name" value="Ubiquitin-activating enzyme E1, UFD domain"/>
    <property type="match status" value="1"/>
</dbReference>
<evidence type="ECO:0000313" key="12">
    <source>
        <dbReference type="Proteomes" id="UP000018208"/>
    </source>
</evidence>
<evidence type="ECO:0000256" key="2">
    <source>
        <dbReference type="ARBA" id="ARBA00004718"/>
    </source>
</evidence>
<keyword evidence="6" id="KW-0833">Ubl conjugation pathway</keyword>
<comment type="subcellular location">
    <subcellularLocation>
        <location evidence="1">Nucleus</location>
    </subcellularLocation>
</comment>
<dbReference type="Gene3D" id="3.50.50.80">
    <property type="entry name" value="Ubiquitin-activating enzyme E1, inactive adenylation domain, subdomain 1"/>
    <property type="match status" value="1"/>
</dbReference>
<keyword evidence="12" id="KW-1185">Reference proteome</keyword>
<dbReference type="InterPro" id="IPR000011">
    <property type="entry name" value="UBQ/SUMO-activ_enz_E1-like"/>
</dbReference>
<organism evidence="10">
    <name type="scientific">Spironucleus salmonicida</name>
    <dbReference type="NCBI Taxonomy" id="348837"/>
    <lineage>
        <taxon>Eukaryota</taxon>
        <taxon>Metamonada</taxon>
        <taxon>Diplomonadida</taxon>
        <taxon>Hexamitidae</taxon>
        <taxon>Hexamitinae</taxon>
        <taxon>Spironucleus</taxon>
    </lineage>
</organism>
<dbReference type="OrthoDB" id="10252231at2759"/>
<dbReference type="PROSITE" id="PS51257">
    <property type="entry name" value="PROKAR_LIPOPROTEIN"/>
    <property type="match status" value="1"/>
</dbReference>
<dbReference type="InterPro" id="IPR019572">
    <property type="entry name" value="UBA_E1_SCCH"/>
</dbReference>
<dbReference type="PRINTS" id="PR01849">
    <property type="entry name" value="UBIQUITINACT"/>
</dbReference>
<dbReference type="InterPro" id="IPR000594">
    <property type="entry name" value="ThiF_NAD_FAD-bd"/>
</dbReference>
<proteinExistence type="inferred from homology"/>
<keyword evidence="5" id="KW-0436">Ligase</keyword>
<comment type="pathway">
    <text evidence="2">Protein modification; protein sumoylation.</text>
</comment>
<accession>V6LGR4</accession>
<dbReference type="UniPathway" id="UPA00143"/>
<evidence type="ECO:0000256" key="7">
    <source>
        <dbReference type="ARBA" id="ARBA00023242"/>
    </source>
</evidence>
<dbReference type="EMBL" id="KI546135">
    <property type="protein sequence ID" value="EST43697.1"/>
    <property type="molecule type" value="Genomic_DNA"/>
</dbReference>
<dbReference type="Pfam" id="PF10585">
    <property type="entry name" value="UBA_E1_SCCH"/>
    <property type="match status" value="1"/>
</dbReference>
<dbReference type="SUPFAM" id="SSF69572">
    <property type="entry name" value="Activating enzymes of the ubiquitin-like proteins"/>
    <property type="match status" value="2"/>
</dbReference>
<dbReference type="Pfam" id="PF09358">
    <property type="entry name" value="E1_UFD"/>
    <property type="match status" value="1"/>
</dbReference>
<dbReference type="InterPro" id="IPR042449">
    <property type="entry name" value="Ub-E1_IAD_1"/>
</dbReference>
<dbReference type="GO" id="GO:0004792">
    <property type="term" value="F:thiosulfate-cyanide sulfurtransferase activity"/>
    <property type="evidence" value="ECO:0007669"/>
    <property type="project" value="TreeGrafter"/>
</dbReference>
<evidence type="ECO:0000256" key="1">
    <source>
        <dbReference type="ARBA" id="ARBA00004123"/>
    </source>
</evidence>
<comment type="similarity">
    <text evidence="4">Belongs to the ubiquitin-activating E1 family.</text>
</comment>
<dbReference type="Gene3D" id="1.10.10.2660">
    <property type="entry name" value="Ubiquitin-activating enzyme E1, SCCH domain"/>
    <property type="match status" value="1"/>
</dbReference>
<dbReference type="InterPro" id="IPR042302">
    <property type="entry name" value="E1_FCCH_sf"/>
</dbReference>
<dbReference type="GO" id="GO:0016567">
    <property type="term" value="P:protein ubiquitination"/>
    <property type="evidence" value="ECO:0007669"/>
    <property type="project" value="UniProtKB-UniPathway"/>
</dbReference>
<evidence type="ECO:0000259" key="9">
    <source>
        <dbReference type="SMART" id="SM00985"/>
    </source>
</evidence>
<evidence type="ECO:0000256" key="8">
    <source>
        <dbReference type="ARBA" id="ARBA00044354"/>
    </source>
</evidence>
<dbReference type="PANTHER" id="PTHR10953">
    <property type="entry name" value="UBIQUITIN-ACTIVATING ENZYME E1"/>
    <property type="match status" value="1"/>
</dbReference>
<reference evidence="10 11" key="1">
    <citation type="journal article" date="2014" name="PLoS Genet.">
        <title>The Genome of Spironucleus salmonicida Highlights a Fish Pathogen Adapted to Fluctuating Environments.</title>
        <authorList>
            <person name="Xu F."/>
            <person name="Jerlstrom-Hultqvist J."/>
            <person name="Einarsson E."/>
            <person name="Astvaldsson A."/>
            <person name="Svard S.G."/>
            <person name="Andersson J.O."/>
        </authorList>
    </citation>
    <scope>NUCLEOTIDE SEQUENCE</scope>
    <source>
        <strain evidence="11">ATCC 50377</strain>
    </source>
</reference>
<evidence type="ECO:0000256" key="3">
    <source>
        <dbReference type="ARBA" id="ARBA00004906"/>
    </source>
</evidence>
<gene>
    <name evidence="10" type="ORF">SS50377_16749</name>
    <name evidence="11" type="ORF">SS50377_21037</name>
</gene>
<dbReference type="InterPro" id="IPR038252">
    <property type="entry name" value="UBA_E1_C_sf"/>
</dbReference>
<dbReference type="AlphaFoldDB" id="V6LGR4"/>
<dbReference type="Gene3D" id="3.40.50.720">
    <property type="entry name" value="NAD(P)-binding Rossmann-like Domain"/>
    <property type="match status" value="1"/>
</dbReference>
<evidence type="ECO:0000256" key="4">
    <source>
        <dbReference type="ARBA" id="ARBA00005673"/>
    </source>
</evidence>
<dbReference type="InterPro" id="IPR042063">
    <property type="entry name" value="Ubi_acti_E1_SCCH"/>
</dbReference>
<evidence type="ECO:0000256" key="6">
    <source>
        <dbReference type="ARBA" id="ARBA00022786"/>
    </source>
</evidence>
<dbReference type="Proteomes" id="UP000018208">
    <property type="component" value="Unassembled WGS sequence"/>
</dbReference>
<evidence type="ECO:0000256" key="5">
    <source>
        <dbReference type="ARBA" id="ARBA00022598"/>
    </source>
</evidence>
<dbReference type="PANTHER" id="PTHR10953:SF162">
    <property type="entry name" value="SUMO-ACTIVATING ENZYME SUBUNIT 1"/>
    <property type="match status" value="1"/>
</dbReference>
<dbReference type="SMART" id="SM00985">
    <property type="entry name" value="UBA_e1_C"/>
    <property type="match status" value="1"/>
</dbReference>
<dbReference type="InterPro" id="IPR018965">
    <property type="entry name" value="Ub-activating_enz_E1_C"/>
</dbReference>